<evidence type="ECO:0000313" key="1">
    <source>
        <dbReference type="EMBL" id="MBX58855.1"/>
    </source>
</evidence>
<dbReference type="AlphaFoldDB" id="A0A2P2PVW9"/>
<accession>A0A2P2PVW9</accession>
<protein>
    <submittedName>
        <fullName evidence="1">Uncharacterized protein</fullName>
    </submittedName>
</protein>
<dbReference type="EMBL" id="GGEC01078371">
    <property type="protein sequence ID" value="MBX58855.1"/>
    <property type="molecule type" value="Transcribed_RNA"/>
</dbReference>
<organism evidence="1">
    <name type="scientific">Rhizophora mucronata</name>
    <name type="common">Asiatic mangrove</name>
    <dbReference type="NCBI Taxonomy" id="61149"/>
    <lineage>
        <taxon>Eukaryota</taxon>
        <taxon>Viridiplantae</taxon>
        <taxon>Streptophyta</taxon>
        <taxon>Embryophyta</taxon>
        <taxon>Tracheophyta</taxon>
        <taxon>Spermatophyta</taxon>
        <taxon>Magnoliopsida</taxon>
        <taxon>eudicotyledons</taxon>
        <taxon>Gunneridae</taxon>
        <taxon>Pentapetalae</taxon>
        <taxon>rosids</taxon>
        <taxon>fabids</taxon>
        <taxon>Malpighiales</taxon>
        <taxon>Rhizophoraceae</taxon>
        <taxon>Rhizophora</taxon>
    </lineage>
</organism>
<sequence length="19" mass="2299">MYNFALFISIKMSTYRTVL</sequence>
<name>A0A2P2PVW9_RHIMU</name>
<proteinExistence type="predicted"/>
<reference evidence="1" key="1">
    <citation type="submission" date="2018-02" db="EMBL/GenBank/DDBJ databases">
        <title>Rhizophora mucronata_Transcriptome.</title>
        <authorList>
            <person name="Meera S.P."/>
            <person name="Sreeshan A."/>
            <person name="Augustine A."/>
        </authorList>
    </citation>
    <scope>NUCLEOTIDE SEQUENCE</scope>
    <source>
        <tissue evidence="1">Leaf</tissue>
    </source>
</reference>